<dbReference type="RefSeq" id="XP_016475235.1">
    <property type="nucleotide sequence ID" value="XM_016619749.1"/>
</dbReference>
<dbReference type="OMA" id="QRIERHY"/>
<accession>A0A1S4AEW8</accession>
<reference evidence="1" key="1">
    <citation type="journal article" date="2014" name="Nat. Commun.">
        <title>The tobacco genome sequence and its comparison with those of tomato and potato.</title>
        <authorList>
            <person name="Sierro N."/>
            <person name="Battey J.N."/>
            <person name="Ouadi S."/>
            <person name="Bakaher N."/>
            <person name="Bovet L."/>
            <person name="Willig A."/>
            <person name="Goepfert S."/>
            <person name="Peitsch M.C."/>
            <person name="Ivanov N.V."/>
        </authorList>
    </citation>
    <scope>NUCLEOTIDE SEQUENCE [LARGE SCALE GENOMIC DNA]</scope>
</reference>
<evidence type="ECO:0000313" key="1">
    <source>
        <dbReference type="Proteomes" id="UP000790787"/>
    </source>
</evidence>
<name>A0A1S4AEW8_TOBAC</name>
<dbReference type="PaxDb" id="4097-A0A1S4AEW8"/>
<dbReference type="KEGG" id="nta:107796928"/>
<reference evidence="2" key="2">
    <citation type="submission" date="2025-08" db="UniProtKB">
        <authorList>
            <consortium name="RefSeq"/>
        </authorList>
    </citation>
    <scope>IDENTIFICATION</scope>
    <source>
        <tissue evidence="2">Leaf</tissue>
    </source>
</reference>
<dbReference type="PANTHER" id="PTHR48475">
    <property type="entry name" value="RIBONUCLEASE H"/>
    <property type="match status" value="1"/>
</dbReference>
<dbReference type="AlphaFoldDB" id="A0A1S4AEW8"/>
<proteinExistence type="predicted"/>
<dbReference type="SUPFAM" id="SSF53098">
    <property type="entry name" value="Ribonuclease H-like"/>
    <property type="match status" value="1"/>
</dbReference>
<protein>
    <submittedName>
        <fullName evidence="2">Uncharacterized protein LOC107796928</fullName>
    </submittedName>
</protein>
<dbReference type="Proteomes" id="UP000790787">
    <property type="component" value="Chromosome 19"/>
</dbReference>
<dbReference type="GeneID" id="107796928"/>
<dbReference type="PANTHER" id="PTHR48475:SF2">
    <property type="entry name" value="RIBONUCLEASE H"/>
    <property type="match status" value="1"/>
</dbReference>
<dbReference type="InterPro" id="IPR036397">
    <property type="entry name" value="RNaseH_sf"/>
</dbReference>
<keyword evidence="1" id="KW-1185">Reference proteome</keyword>
<dbReference type="OrthoDB" id="1934939at2759"/>
<sequence length="158" mass="18777">MVEKVTDFFKGWKNKRITSTSYYHVANGQAESTNKIIINNIKKRLEESKDRWPEVLLGVLWSYRTTTKISTGETPFSFVYGIEALILVEIGEPSLRFEHTNELSNEEELRTNLDLIEERREASLIQMATQKQRIERHYNKRAYLRYLKIRDFVLKKVF</sequence>
<organism evidence="1 2">
    <name type="scientific">Nicotiana tabacum</name>
    <name type="common">Common tobacco</name>
    <dbReference type="NCBI Taxonomy" id="4097"/>
    <lineage>
        <taxon>Eukaryota</taxon>
        <taxon>Viridiplantae</taxon>
        <taxon>Streptophyta</taxon>
        <taxon>Embryophyta</taxon>
        <taxon>Tracheophyta</taxon>
        <taxon>Spermatophyta</taxon>
        <taxon>Magnoliopsida</taxon>
        <taxon>eudicotyledons</taxon>
        <taxon>Gunneridae</taxon>
        <taxon>Pentapetalae</taxon>
        <taxon>asterids</taxon>
        <taxon>lamiids</taxon>
        <taxon>Solanales</taxon>
        <taxon>Solanaceae</taxon>
        <taxon>Nicotianoideae</taxon>
        <taxon>Nicotianeae</taxon>
        <taxon>Nicotiana</taxon>
    </lineage>
</organism>
<dbReference type="Gene3D" id="3.30.420.10">
    <property type="entry name" value="Ribonuclease H-like superfamily/Ribonuclease H"/>
    <property type="match status" value="1"/>
</dbReference>
<gene>
    <name evidence="2" type="primary">LOC107796928</name>
</gene>
<dbReference type="InterPro" id="IPR012337">
    <property type="entry name" value="RNaseH-like_sf"/>
</dbReference>
<dbReference type="STRING" id="4097.A0A1S4AEW8"/>
<dbReference type="GO" id="GO:0003676">
    <property type="term" value="F:nucleic acid binding"/>
    <property type="evidence" value="ECO:0007669"/>
    <property type="project" value="InterPro"/>
</dbReference>
<evidence type="ECO:0000313" key="2">
    <source>
        <dbReference type="RefSeq" id="XP_016475235.1"/>
    </source>
</evidence>